<dbReference type="Gene3D" id="3.40.50.970">
    <property type="match status" value="1"/>
</dbReference>
<reference evidence="8 9" key="1">
    <citation type="journal article" date="2010" name="Nature">
        <title>Genome sequence of the palaeopolyploid soybean.</title>
        <authorList>
            <person name="Schmutz J."/>
            <person name="Cannon S.B."/>
            <person name="Schlueter J."/>
            <person name="Ma J."/>
            <person name="Mitros T."/>
            <person name="Nelson W."/>
            <person name="Hyten D.L."/>
            <person name="Song Q."/>
            <person name="Thelen J.J."/>
            <person name="Cheng J."/>
            <person name="Xu D."/>
            <person name="Hellsten U."/>
            <person name="May G.D."/>
            <person name="Yu Y."/>
            <person name="Sakurai T."/>
            <person name="Umezawa T."/>
            <person name="Bhattacharyya M.K."/>
            <person name="Sandhu D."/>
            <person name="Valliyodan B."/>
            <person name="Lindquist E."/>
            <person name="Peto M."/>
            <person name="Grant D."/>
            <person name="Shu S."/>
            <person name="Goodstein D."/>
            <person name="Barry K."/>
            <person name="Futrell-Griggs M."/>
            <person name="Abernathy B."/>
            <person name="Du J."/>
            <person name="Tian Z."/>
            <person name="Zhu L."/>
            <person name="Gill N."/>
            <person name="Joshi T."/>
            <person name="Libault M."/>
            <person name="Sethuraman A."/>
            <person name="Zhang X.-C."/>
            <person name="Shinozaki K."/>
            <person name="Nguyen H.T."/>
            <person name="Wing R.A."/>
            <person name="Cregan P."/>
            <person name="Specht J."/>
            <person name="Grimwood J."/>
            <person name="Rokhsar D."/>
            <person name="Stacey G."/>
            <person name="Shoemaker R.C."/>
            <person name="Jackson S.A."/>
        </authorList>
    </citation>
    <scope>NUCLEOTIDE SEQUENCE</scope>
    <source>
        <strain evidence="9">cv. Williams 82</strain>
        <tissue evidence="8">Callus</tissue>
    </source>
</reference>
<name>A0A0R0GCP9_SOYBN</name>
<reference evidence="9" key="2">
    <citation type="submission" date="2018-02" db="UniProtKB">
        <authorList>
            <consortium name="EnsemblPlants"/>
        </authorList>
    </citation>
    <scope>IDENTIFICATION</scope>
    <source>
        <strain evidence="9">Williams 82</strain>
    </source>
</reference>
<evidence type="ECO:0000313" key="8">
    <source>
        <dbReference type="EMBL" id="KRH16140.1"/>
    </source>
</evidence>
<dbReference type="EnsemblPlants" id="KRH16140">
    <property type="protein sequence ID" value="KRH16140"/>
    <property type="gene ID" value="GLYMA_14G135000"/>
</dbReference>
<comment type="subunit">
    <text evidence="3">Homodimer.</text>
</comment>
<dbReference type="Gramene" id="KRH16140">
    <property type="protein sequence ID" value="KRH16140"/>
    <property type="gene ID" value="GLYMA_14G135000"/>
</dbReference>
<dbReference type="GO" id="GO:0016114">
    <property type="term" value="P:terpenoid biosynthetic process"/>
    <property type="evidence" value="ECO:0007669"/>
    <property type="project" value="InterPro"/>
</dbReference>
<evidence type="ECO:0000256" key="2">
    <source>
        <dbReference type="ARBA" id="ARBA00001964"/>
    </source>
</evidence>
<keyword evidence="10" id="KW-1185">Reference proteome</keyword>
<dbReference type="InterPro" id="IPR005477">
    <property type="entry name" value="Dxylulose-5-P_synthase"/>
</dbReference>
<dbReference type="STRING" id="3847.A0A0R0GCP9"/>
<evidence type="ECO:0000259" key="7">
    <source>
        <dbReference type="Pfam" id="PF02779"/>
    </source>
</evidence>
<dbReference type="InParanoid" id="A0A0R0GCP9"/>
<evidence type="ECO:0000256" key="4">
    <source>
        <dbReference type="ARBA" id="ARBA00022679"/>
    </source>
</evidence>
<gene>
    <name evidence="8" type="ORF">GLYMA_14G135000</name>
</gene>
<evidence type="ECO:0000313" key="10">
    <source>
        <dbReference type="Proteomes" id="UP000008827"/>
    </source>
</evidence>
<protein>
    <recommendedName>
        <fullName evidence="7">Transketolase-like pyrimidine-binding domain-containing protein</fullName>
    </recommendedName>
</protein>
<keyword evidence="4" id="KW-0808">Transferase</keyword>
<evidence type="ECO:0000256" key="6">
    <source>
        <dbReference type="ARBA" id="ARBA00023052"/>
    </source>
</evidence>
<dbReference type="Proteomes" id="UP000008827">
    <property type="component" value="Chromosome 14"/>
</dbReference>
<evidence type="ECO:0000256" key="1">
    <source>
        <dbReference type="ARBA" id="ARBA00001946"/>
    </source>
</evidence>
<dbReference type="AlphaFoldDB" id="A0A0R0GCP9"/>
<dbReference type="PANTHER" id="PTHR43322">
    <property type="entry name" value="1-D-DEOXYXYLULOSE 5-PHOSPHATE SYNTHASE-RELATED"/>
    <property type="match status" value="1"/>
</dbReference>
<accession>A0A0R0GCP9</accession>
<comment type="cofactor">
    <cofactor evidence="2">
        <name>thiamine diphosphate</name>
        <dbReference type="ChEBI" id="CHEBI:58937"/>
    </cofactor>
</comment>
<evidence type="ECO:0000313" key="9">
    <source>
        <dbReference type="EnsemblPlants" id="KRH16140"/>
    </source>
</evidence>
<sequence>MAQARARRRGPASLHSRFSRGVYLWNYFFSSPAYQRGSAIGEKHLLVRFAVDRGGLVGPDGSTHYGAFDVTFTACLPNMVVMVASDDAEIFHTVATAAAISDQPCCFRYQKGNGVGVEIPPGNKGIPLEVS</sequence>
<evidence type="ECO:0000256" key="5">
    <source>
        <dbReference type="ARBA" id="ARBA00022842"/>
    </source>
</evidence>
<proteinExistence type="predicted"/>
<feature type="domain" description="Transketolase-like pyrimidine-binding" evidence="7">
    <location>
        <begin position="41"/>
        <end position="113"/>
    </location>
</feature>
<dbReference type="PANTHER" id="PTHR43322:SF5">
    <property type="entry name" value="1-DEOXY-D-XYLULOSE-5-PHOSPHATE SYNTHASE, CHLOROPLASTIC"/>
    <property type="match status" value="1"/>
</dbReference>
<dbReference type="InterPro" id="IPR005475">
    <property type="entry name" value="Transketolase-like_Pyr-bd"/>
</dbReference>
<dbReference type="GO" id="GO:0008661">
    <property type="term" value="F:1-deoxy-D-xylulose-5-phosphate synthase activity"/>
    <property type="evidence" value="ECO:0007669"/>
    <property type="project" value="InterPro"/>
</dbReference>
<comment type="cofactor">
    <cofactor evidence="1">
        <name>Mg(2+)</name>
        <dbReference type="ChEBI" id="CHEBI:18420"/>
    </cofactor>
</comment>
<dbReference type="Pfam" id="PF02779">
    <property type="entry name" value="Transket_pyr"/>
    <property type="match status" value="1"/>
</dbReference>
<dbReference type="InterPro" id="IPR029061">
    <property type="entry name" value="THDP-binding"/>
</dbReference>
<dbReference type="SUPFAM" id="SSF52518">
    <property type="entry name" value="Thiamin diphosphate-binding fold (THDP-binding)"/>
    <property type="match status" value="1"/>
</dbReference>
<dbReference type="SMR" id="A0A0R0GCP9"/>
<organism evidence="8">
    <name type="scientific">Glycine max</name>
    <name type="common">Soybean</name>
    <name type="synonym">Glycine hispida</name>
    <dbReference type="NCBI Taxonomy" id="3847"/>
    <lineage>
        <taxon>Eukaryota</taxon>
        <taxon>Viridiplantae</taxon>
        <taxon>Streptophyta</taxon>
        <taxon>Embryophyta</taxon>
        <taxon>Tracheophyta</taxon>
        <taxon>Spermatophyta</taxon>
        <taxon>Magnoliopsida</taxon>
        <taxon>eudicotyledons</taxon>
        <taxon>Gunneridae</taxon>
        <taxon>Pentapetalae</taxon>
        <taxon>rosids</taxon>
        <taxon>fabids</taxon>
        <taxon>Fabales</taxon>
        <taxon>Fabaceae</taxon>
        <taxon>Papilionoideae</taxon>
        <taxon>50 kb inversion clade</taxon>
        <taxon>NPAAA clade</taxon>
        <taxon>indigoferoid/millettioid clade</taxon>
        <taxon>Phaseoleae</taxon>
        <taxon>Glycine</taxon>
        <taxon>Glycine subgen. Soja</taxon>
    </lineage>
</organism>
<keyword evidence="6" id="KW-0786">Thiamine pyrophosphate</keyword>
<reference evidence="8" key="3">
    <citation type="submission" date="2018-07" db="EMBL/GenBank/DDBJ databases">
        <title>WGS assembly of Glycine max.</title>
        <authorList>
            <person name="Schmutz J."/>
            <person name="Cannon S."/>
            <person name="Schlueter J."/>
            <person name="Ma J."/>
            <person name="Mitros T."/>
            <person name="Nelson W."/>
            <person name="Hyten D."/>
            <person name="Song Q."/>
            <person name="Thelen J."/>
            <person name="Cheng J."/>
            <person name="Xu D."/>
            <person name="Hellsten U."/>
            <person name="May G."/>
            <person name="Yu Y."/>
            <person name="Sakurai T."/>
            <person name="Umezawa T."/>
            <person name="Bhattacharyya M."/>
            <person name="Sandhu D."/>
            <person name="Valliyodan B."/>
            <person name="Lindquist E."/>
            <person name="Peto M."/>
            <person name="Grant D."/>
            <person name="Shu S."/>
            <person name="Goodstein D."/>
            <person name="Barry K."/>
            <person name="Futrell-Griggs M."/>
            <person name="Abernathy B."/>
            <person name="Du J."/>
            <person name="Tian Z."/>
            <person name="Zhu L."/>
            <person name="Gill N."/>
            <person name="Joshi T."/>
            <person name="Libault M."/>
            <person name="Sethuraman A."/>
            <person name="Zhang X."/>
            <person name="Shinozaki K."/>
            <person name="Nguyen H."/>
            <person name="Wing R."/>
            <person name="Cregan P."/>
            <person name="Specht J."/>
            <person name="Grimwood J."/>
            <person name="Rokhsar D."/>
            <person name="Stacey G."/>
            <person name="Shoemaker R."/>
            <person name="Jackson S."/>
        </authorList>
    </citation>
    <scope>NUCLEOTIDE SEQUENCE</scope>
    <source>
        <tissue evidence="8">Callus</tissue>
    </source>
</reference>
<keyword evidence="5" id="KW-0460">Magnesium</keyword>
<evidence type="ECO:0000256" key="3">
    <source>
        <dbReference type="ARBA" id="ARBA00011738"/>
    </source>
</evidence>
<dbReference type="EMBL" id="CM000847">
    <property type="protein sequence ID" value="KRH16140.1"/>
    <property type="molecule type" value="Genomic_DNA"/>
</dbReference>